<dbReference type="InterPro" id="IPR033121">
    <property type="entry name" value="PEPTIDASE_A1"/>
</dbReference>
<evidence type="ECO:0000313" key="6">
    <source>
        <dbReference type="Proteomes" id="UP000467840"/>
    </source>
</evidence>
<gene>
    <name evidence="5" type="ORF">GH714_008906</name>
</gene>
<feature type="active site" evidence="2">
    <location>
        <position position="228"/>
    </location>
</feature>
<dbReference type="SUPFAM" id="SSF50630">
    <property type="entry name" value="Acid proteases"/>
    <property type="match status" value="1"/>
</dbReference>
<dbReference type="InterPro" id="IPR032799">
    <property type="entry name" value="TAXi_C"/>
</dbReference>
<protein>
    <recommendedName>
        <fullName evidence="4">Peptidase A1 domain-containing protein</fullName>
    </recommendedName>
</protein>
<dbReference type="PROSITE" id="PS51767">
    <property type="entry name" value="PEPTIDASE_A1"/>
    <property type="match status" value="1"/>
</dbReference>
<dbReference type="InterPro" id="IPR001969">
    <property type="entry name" value="Aspartic_peptidase_AS"/>
</dbReference>
<dbReference type="GO" id="GO:0004190">
    <property type="term" value="F:aspartic-type endopeptidase activity"/>
    <property type="evidence" value="ECO:0007669"/>
    <property type="project" value="UniProtKB-KW"/>
</dbReference>
<keyword evidence="3" id="KW-0645">Protease</keyword>
<sequence length="417" mass="45041">MGELVDEFVEGIRLPLTSGGDGNFLVTVGFGTPKRDFTLLFDTGSGTTWTQCEPCSAGCNQQIPIFDPSTSSSFSNSTCDPTCDYSIEYHDGTYSSGYYVKDTLTIASDLHPNFVFGCAQKIDGNFGGAAGILGVRPGKYSLMAQTNSDYSSLFCYCLPAAEKSAGYVVLGLKAFATCLPDKDKMIPISLGSNQDADSYFVTLTGITIGQQRLDISGNVSSPLKAIIDSGTSISRLPFSLYSDLRQAFQGLMSQYTTAPPSAKFDTCYNLKGQNNWTPPKMVLHFEGVDLDLDPSAVTFREKDNNAQVCLAFIGNENDSGLTIIGNQQHREIKVYVDIAMAVSKGSSFSDQAVIVAYSRNPQHSTDVAIDGICNLSHSKEQVHNLMSHLNDQTDVSIPNPNSFTPQNQPSFHVNVVG</sequence>
<dbReference type="EMBL" id="JAAGAX010000005">
    <property type="protein sequence ID" value="KAF2313050.1"/>
    <property type="molecule type" value="Genomic_DNA"/>
</dbReference>
<dbReference type="PANTHER" id="PTHR13683:SF806">
    <property type="entry name" value="EUKARYOTIC ASPARTYL PROTEASE FAMILY PROTEIN"/>
    <property type="match status" value="1"/>
</dbReference>
<comment type="similarity">
    <text evidence="1 3">Belongs to the peptidase A1 family.</text>
</comment>
<organism evidence="5 6">
    <name type="scientific">Hevea brasiliensis</name>
    <name type="common">Para rubber tree</name>
    <name type="synonym">Siphonia brasiliensis</name>
    <dbReference type="NCBI Taxonomy" id="3981"/>
    <lineage>
        <taxon>Eukaryota</taxon>
        <taxon>Viridiplantae</taxon>
        <taxon>Streptophyta</taxon>
        <taxon>Embryophyta</taxon>
        <taxon>Tracheophyta</taxon>
        <taxon>Spermatophyta</taxon>
        <taxon>Magnoliopsida</taxon>
        <taxon>eudicotyledons</taxon>
        <taxon>Gunneridae</taxon>
        <taxon>Pentapetalae</taxon>
        <taxon>rosids</taxon>
        <taxon>fabids</taxon>
        <taxon>Malpighiales</taxon>
        <taxon>Euphorbiaceae</taxon>
        <taxon>Crotonoideae</taxon>
        <taxon>Micrandreae</taxon>
        <taxon>Hevea</taxon>
    </lineage>
</organism>
<keyword evidence="3" id="KW-0064">Aspartyl protease</keyword>
<dbReference type="PRINTS" id="PR00792">
    <property type="entry name" value="PEPSIN"/>
</dbReference>
<dbReference type="Proteomes" id="UP000467840">
    <property type="component" value="Chromosome 15"/>
</dbReference>
<evidence type="ECO:0000313" key="5">
    <source>
        <dbReference type="EMBL" id="KAF2313050.1"/>
    </source>
</evidence>
<keyword evidence="3" id="KW-0378">Hydrolase</keyword>
<dbReference type="AlphaFoldDB" id="A0A6A6MH47"/>
<dbReference type="InterPro" id="IPR001461">
    <property type="entry name" value="Aspartic_peptidase_A1"/>
</dbReference>
<accession>A0A6A6MH47</accession>
<comment type="caution">
    <text evidence="5">The sequence shown here is derived from an EMBL/GenBank/DDBJ whole genome shotgun (WGS) entry which is preliminary data.</text>
</comment>
<evidence type="ECO:0000256" key="1">
    <source>
        <dbReference type="ARBA" id="ARBA00007447"/>
    </source>
</evidence>
<proteinExistence type="inferred from homology"/>
<dbReference type="PROSITE" id="PS00141">
    <property type="entry name" value="ASP_PROTEASE"/>
    <property type="match status" value="1"/>
</dbReference>
<evidence type="ECO:0000259" key="4">
    <source>
        <dbReference type="PROSITE" id="PS51767"/>
    </source>
</evidence>
<dbReference type="InterPro" id="IPR021109">
    <property type="entry name" value="Peptidase_aspartic_dom_sf"/>
</dbReference>
<feature type="active site" evidence="2">
    <location>
        <position position="42"/>
    </location>
</feature>
<dbReference type="GO" id="GO:0006508">
    <property type="term" value="P:proteolysis"/>
    <property type="evidence" value="ECO:0007669"/>
    <property type="project" value="UniProtKB-KW"/>
</dbReference>
<evidence type="ECO:0000256" key="3">
    <source>
        <dbReference type="RuleBase" id="RU000454"/>
    </source>
</evidence>
<reference evidence="5 6" key="1">
    <citation type="journal article" date="2020" name="Mol. Plant">
        <title>The Chromosome-Based Rubber Tree Genome Provides New Insights into Spurge Genome Evolution and Rubber Biosynthesis.</title>
        <authorList>
            <person name="Liu J."/>
            <person name="Shi C."/>
            <person name="Shi C.C."/>
            <person name="Li W."/>
            <person name="Zhang Q.J."/>
            <person name="Zhang Y."/>
            <person name="Li K."/>
            <person name="Lu H.F."/>
            <person name="Shi C."/>
            <person name="Zhu S.T."/>
            <person name="Xiao Z.Y."/>
            <person name="Nan H."/>
            <person name="Yue Y."/>
            <person name="Zhu X.G."/>
            <person name="Wu Y."/>
            <person name="Hong X.N."/>
            <person name="Fan G.Y."/>
            <person name="Tong Y."/>
            <person name="Zhang D."/>
            <person name="Mao C.L."/>
            <person name="Liu Y.L."/>
            <person name="Hao S.J."/>
            <person name="Liu W.Q."/>
            <person name="Lv M.Q."/>
            <person name="Zhang H.B."/>
            <person name="Liu Y."/>
            <person name="Hu-Tang G.R."/>
            <person name="Wang J.P."/>
            <person name="Wang J.H."/>
            <person name="Sun Y.H."/>
            <person name="Ni S.B."/>
            <person name="Chen W.B."/>
            <person name="Zhang X.C."/>
            <person name="Jiao Y.N."/>
            <person name="Eichler E.E."/>
            <person name="Li G.H."/>
            <person name="Liu X."/>
            <person name="Gao L.Z."/>
        </authorList>
    </citation>
    <scope>NUCLEOTIDE SEQUENCE [LARGE SCALE GENOMIC DNA]</scope>
    <source>
        <strain evidence="6">cv. GT1</strain>
        <tissue evidence="5">Leaf</tissue>
    </source>
</reference>
<name>A0A6A6MH47_HEVBR</name>
<evidence type="ECO:0000256" key="2">
    <source>
        <dbReference type="PIRSR" id="PIRSR601461-1"/>
    </source>
</evidence>
<feature type="domain" description="Peptidase A1" evidence="4">
    <location>
        <begin position="24"/>
        <end position="349"/>
    </location>
</feature>
<dbReference type="Gene3D" id="2.40.70.10">
    <property type="entry name" value="Acid Proteases"/>
    <property type="match status" value="2"/>
</dbReference>
<dbReference type="InterPro" id="IPR032861">
    <property type="entry name" value="TAXi_N"/>
</dbReference>
<dbReference type="Pfam" id="PF14541">
    <property type="entry name" value="TAXi_C"/>
    <property type="match status" value="1"/>
</dbReference>
<keyword evidence="6" id="KW-1185">Reference proteome</keyword>
<dbReference type="PANTHER" id="PTHR13683">
    <property type="entry name" value="ASPARTYL PROTEASES"/>
    <property type="match status" value="1"/>
</dbReference>
<dbReference type="Pfam" id="PF14543">
    <property type="entry name" value="TAXi_N"/>
    <property type="match status" value="1"/>
</dbReference>